<protein>
    <submittedName>
        <fullName evidence="2">Uncharacterized protein</fullName>
    </submittedName>
</protein>
<accession>A0A0S2T9W2</accession>
<dbReference type="Proteomes" id="UP000055136">
    <property type="component" value="Chromosome"/>
</dbReference>
<sequence>MTYALIDNATLTAVQRLTGEALSKTDDSVDVDIVALENFVQATLFYDRLVAVDDYIEAYRDTRKTAFPEITFLDKDGYGFTEIESVAGREADQLRPRIQGGEFVNEEFRNLIELLQTHIVCTWDINSSVYHLTLKSLSDNAEDFAKYGNIAAAIFSELSDASESGHRSGSAVELVDRYGQPITKGYTVPGAKWNNGGESTGEASGAIKAFVASLVWLANRSIFYSMAGRHLQADTFLYPIRQTYQQSYLSQTCNYGFDYARHIVNGFSNSLVDDVFEIHHAGLTASTGLQLPVFSAWLAMQTGDPAQIIVAARQVRDAPELVEAREQLREVRRLFDESGVTQANQAVAKIMRDIQKGSNDMRIKYGIQTRQGIPITKLVQVYNSYAALKGLPRAPDFGLKMKVPEFLADLHQPRGFRAAYRNLTNDISTVWSLGEARDILGSRVAKERNARAYNPKQEQPRYRNVHSEFKSPM</sequence>
<keyword evidence="3" id="KW-1185">Reference proteome</keyword>
<evidence type="ECO:0000313" key="2">
    <source>
        <dbReference type="EMBL" id="ALP51920.1"/>
    </source>
</evidence>
<feature type="compositionally biased region" description="Basic and acidic residues" evidence="1">
    <location>
        <begin position="458"/>
        <end position="473"/>
    </location>
</feature>
<reference evidence="2" key="1">
    <citation type="submission" date="2015-10" db="EMBL/GenBank/DDBJ databases">
        <title>Description of Candidatus Tenderia electrophaga gen. nov, sp. nov., an Uncultivated Electroautotroph from a Biocathode Enrichment.</title>
        <authorList>
            <person name="Eddie B.J."/>
            <person name="Malanoski A.P."/>
            <person name="Wang Z."/>
            <person name="Hall R.J."/>
            <person name="Oh S.D."/>
            <person name="Heiner C."/>
            <person name="Lin B."/>
            <person name="Strycharz-Glaven S.M."/>
        </authorList>
    </citation>
    <scope>NUCLEOTIDE SEQUENCE [LARGE SCALE GENOMIC DNA]</scope>
    <source>
        <strain evidence="2">NRL1</strain>
    </source>
</reference>
<dbReference type="AlphaFoldDB" id="A0A0S2T9W2"/>
<gene>
    <name evidence="2" type="ORF">Tel_01525</name>
</gene>
<feature type="region of interest" description="Disordered" evidence="1">
    <location>
        <begin position="453"/>
        <end position="473"/>
    </location>
</feature>
<evidence type="ECO:0000313" key="3">
    <source>
        <dbReference type="Proteomes" id="UP000055136"/>
    </source>
</evidence>
<name>A0A0S2T9W2_9GAMM</name>
<organism evidence="2 3">
    <name type="scientific">Candidatus Tenderia electrophaga</name>
    <dbReference type="NCBI Taxonomy" id="1748243"/>
    <lineage>
        <taxon>Bacteria</taxon>
        <taxon>Pseudomonadati</taxon>
        <taxon>Pseudomonadota</taxon>
        <taxon>Gammaproteobacteria</taxon>
        <taxon>Candidatus Tenderiales</taxon>
        <taxon>Candidatus Tenderiaceae</taxon>
        <taxon>Candidatus Tenderia</taxon>
    </lineage>
</organism>
<dbReference type="KEGG" id="tee:Tel_01525"/>
<evidence type="ECO:0000256" key="1">
    <source>
        <dbReference type="SAM" id="MobiDB-lite"/>
    </source>
</evidence>
<dbReference type="EMBL" id="CP013099">
    <property type="protein sequence ID" value="ALP51920.1"/>
    <property type="molecule type" value="Genomic_DNA"/>
</dbReference>
<proteinExistence type="predicted"/>